<dbReference type="AlphaFoldDB" id="A0A8J2LKE4"/>
<accession>A0A8J2LKE4</accession>
<gene>
    <name evidence="2" type="ORF">AFUS01_LOCUS42586</name>
</gene>
<dbReference type="Proteomes" id="UP000708208">
    <property type="component" value="Unassembled WGS sequence"/>
</dbReference>
<sequence length="134" mass="15823">STEWRRPPRPGESSSYSVGSRSSETGNTKGEYHKPYVQPHGRANPTWPPQNARPWEFCGNCYTCLDNIHLWFHYVDQAFKAALIPRRCHLHCVKRYLTGSAFRLWATGDWDSWPAFVAEFTFIYMRKFNNYFHE</sequence>
<comment type="caution">
    <text evidence="2">The sequence shown here is derived from an EMBL/GenBank/DDBJ whole genome shotgun (WGS) entry which is preliminary data.</text>
</comment>
<proteinExistence type="predicted"/>
<evidence type="ECO:0000313" key="2">
    <source>
        <dbReference type="EMBL" id="CAG7832931.1"/>
    </source>
</evidence>
<keyword evidence="3" id="KW-1185">Reference proteome</keyword>
<feature type="non-terminal residue" evidence="2">
    <location>
        <position position="1"/>
    </location>
</feature>
<feature type="compositionally biased region" description="Low complexity" evidence="1">
    <location>
        <begin position="13"/>
        <end position="23"/>
    </location>
</feature>
<protein>
    <submittedName>
        <fullName evidence="2">Uncharacterized protein</fullName>
    </submittedName>
</protein>
<evidence type="ECO:0000256" key="1">
    <source>
        <dbReference type="SAM" id="MobiDB-lite"/>
    </source>
</evidence>
<evidence type="ECO:0000313" key="3">
    <source>
        <dbReference type="Proteomes" id="UP000708208"/>
    </source>
</evidence>
<reference evidence="2" key="1">
    <citation type="submission" date="2021-06" db="EMBL/GenBank/DDBJ databases">
        <authorList>
            <person name="Hodson N. C."/>
            <person name="Mongue J. A."/>
            <person name="Jaron S. K."/>
        </authorList>
    </citation>
    <scope>NUCLEOTIDE SEQUENCE</scope>
</reference>
<dbReference type="EMBL" id="CAJVCH010567705">
    <property type="protein sequence ID" value="CAG7832931.1"/>
    <property type="molecule type" value="Genomic_DNA"/>
</dbReference>
<name>A0A8J2LKE4_9HEXA</name>
<feature type="region of interest" description="Disordered" evidence="1">
    <location>
        <begin position="1"/>
        <end position="47"/>
    </location>
</feature>
<organism evidence="2 3">
    <name type="scientific">Allacma fusca</name>
    <dbReference type="NCBI Taxonomy" id="39272"/>
    <lineage>
        <taxon>Eukaryota</taxon>
        <taxon>Metazoa</taxon>
        <taxon>Ecdysozoa</taxon>
        <taxon>Arthropoda</taxon>
        <taxon>Hexapoda</taxon>
        <taxon>Collembola</taxon>
        <taxon>Symphypleona</taxon>
        <taxon>Sminthuridae</taxon>
        <taxon>Allacma</taxon>
    </lineage>
</organism>